<comment type="caution">
    <text evidence="4">The sequence shown here is derived from an EMBL/GenBank/DDBJ whole genome shotgun (WGS) entry which is preliminary data.</text>
</comment>
<dbReference type="SUPFAM" id="SSF143120">
    <property type="entry name" value="YefM-like"/>
    <property type="match status" value="1"/>
</dbReference>
<protein>
    <recommendedName>
        <fullName evidence="2">Antitoxin</fullName>
    </recommendedName>
</protein>
<accession>A0ABR8KI86</accession>
<keyword evidence="5" id="KW-1185">Reference proteome</keyword>
<dbReference type="InterPro" id="IPR036165">
    <property type="entry name" value="YefM-like_sf"/>
</dbReference>
<reference evidence="4 5" key="1">
    <citation type="journal article" date="2020" name="ISME J.">
        <title>Comparative genomics reveals insights into cyanobacterial evolution and habitat adaptation.</title>
        <authorList>
            <person name="Chen M.Y."/>
            <person name="Teng W.K."/>
            <person name="Zhao L."/>
            <person name="Hu C.X."/>
            <person name="Zhou Y.K."/>
            <person name="Han B.P."/>
            <person name="Song L.R."/>
            <person name="Shu W.S."/>
        </authorList>
    </citation>
    <scope>NUCLEOTIDE SEQUENCE [LARGE SCALE GENOMIC DNA]</scope>
    <source>
        <strain evidence="4 5">FACHB-159</strain>
    </source>
</reference>
<organism evidence="4 5">
    <name type="scientific">Nostoc paludosum FACHB-159</name>
    <dbReference type="NCBI Taxonomy" id="2692908"/>
    <lineage>
        <taxon>Bacteria</taxon>
        <taxon>Bacillati</taxon>
        <taxon>Cyanobacteriota</taxon>
        <taxon>Cyanophyceae</taxon>
        <taxon>Nostocales</taxon>
        <taxon>Nostocaceae</taxon>
        <taxon>Nostoc</taxon>
    </lineage>
</organism>
<name>A0ABR8KI86_9NOSO</name>
<proteinExistence type="inferred from homology"/>
<dbReference type="Proteomes" id="UP000637383">
    <property type="component" value="Unassembled WGS sequence"/>
</dbReference>
<evidence type="ECO:0000256" key="2">
    <source>
        <dbReference type="RuleBase" id="RU362080"/>
    </source>
</evidence>
<sequence>MVNVENIHSLTDFRRNASNYVEQIKETKAPLVLTVNGEAAVVVQDAHTFQQMLNRLQQLEQELNQLKLENLQQEIQKGINQADRGELFDGEEVMARLQARYQAGLADAS</sequence>
<dbReference type="Pfam" id="PF02604">
    <property type="entry name" value="PhdYeFM_antitox"/>
    <property type="match status" value="1"/>
</dbReference>
<evidence type="ECO:0000256" key="3">
    <source>
        <dbReference type="SAM" id="Coils"/>
    </source>
</evidence>
<dbReference type="NCBIfam" id="TIGR01552">
    <property type="entry name" value="phd_fam"/>
    <property type="match status" value="1"/>
</dbReference>
<dbReference type="InterPro" id="IPR006442">
    <property type="entry name" value="Antitoxin_Phd/YefM"/>
</dbReference>
<evidence type="ECO:0000313" key="4">
    <source>
        <dbReference type="EMBL" id="MBD2738444.1"/>
    </source>
</evidence>
<comment type="similarity">
    <text evidence="1 2">Belongs to the phD/YefM antitoxin family.</text>
</comment>
<gene>
    <name evidence="4" type="ORF">H6H03_31965</name>
</gene>
<feature type="coiled-coil region" evidence="3">
    <location>
        <begin position="49"/>
        <end position="76"/>
    </location>
</feature>
<comment type="function">
    <text evidence="2">Antitoxin component of a type II toxin-antitoxin (TA) system.</text>
</comment>
<dbReference type="EMBL" id="JACJTU010000050">
    <property type="protein sequence ID" value="MBD2738444.1"/>
    <property type="molecule type" value="Genomic_DNA"/>
</dbReference>
<dbReference type="Gene3D" id="3.40.1620.10">
    <property type="entry name" value="YefM-like domain"/>
    <property type="match status" value="1"/>
</dbReference>
<keyword evidence="3" id="KW-0175">Coiled coil</keyword>
<evidence type="ECO:0000313" key="5">
    <source>
        <dbReference type="Proteomes" id="UP000637383"/>
    </source>
</evidence>
<evidence type="ECO:0000256" key="1">
    <source>
        <dbReference type="ARBA" id="ARBA00009981"/>
    </source>
</evidence>